<keyword evidence="4" id="KW-1185">Reference proteome</keyword>
<reference evidence="3 4" key="1">
    <citation type="submission" date="2019-02" db="EMBL/GenBank/DDBJ databases">
        <title>Flavobacterium sp. RD-2-33 isolated from forest soil.</title>
        <authorList>
            <person name="Chaudhary D.K."/>
        </authorList>
    </citation>
    <scope>NUCLEOTIDE SEQUENCE [LARGE SCALE GENOMIC DNA]</scope>
    <source>
        <strain evidence="3 4">RD-2-33</strain>
    </source>
</reference>
<accession>A0A4Q9Z163</accession>
<dbReference type="InterPro" id="IPR025665">
    <property type="entry name" value="Beta-barrel_OMP_2"/>
</dbReference>
<dbReference type="Gene3D" id="2.40.160.20">
    <property type="match status" value="1"/>
</dbReference>
<dbReference type="SUPFAM" id="SSF56925">
    <property type="entry name" value="OMPA-like"/>
    <property type="match status" value="1"/>
</dbReference>
<protein>
    <submittedName>
        <fullName evidence="3">PorT family protein</fullName>
    </submittedName>
</protein>
<organism evidence="3 4">
    <name type="scientific">Flavobacterium silvisoli</name>
    <dbReference type="NCBI Taxonomy" id="2529433"/>
    <lineage>
        <taxon>Bacteria</taxon>
        <taxon>Pseudomonadati</taxon>
        <taxon>Bacteroidota</taxon>
        <taxon>Flavobacteriia</taxon>
        <taxon>Flavobacteriales</taxon>
        <taxon>Flavobacteriaceae</taxon>
        <taxon>Flavobacterium</taxon>
    </lineage>
</organism>
<evidence type="ECO:0000256" key="1">
    <source>
        <dbReference type="SAM" id="SignalP"/>
    </source>
</evidence>
<keyword evidence="1" id="KW-0732">Signal</keyword>
<sequence>MSTFEVAKKTIMKKNVLIILVALGLTTASAQKKGDVEFGINIGYNNSSVSDDQSNSDSGNGFNFGGSVDYYFSRAWSIKGKLIYDQKGWNNDLIYGPNGNLYRTNIDLNYLTVPIMANWHFGNNRNWYLDFGPYFGFLLNAEDSRFGTDITDSFNTNDFGLAVGIGVKIPVSKKIKIFFEFEGQGGFNDIFKENDYSAVTNSRSSLNFGMNFLMK</sequence>
<evidence type="ECO:0000313" key="3">
    <source>
        <dbReference type="EMBL" id="TBX70047.1"/>
    </source>
</evidence>
<evidence type="ECO:0000313" key="4">
    <source>
        <dbReference type="Proteomes" id="UP000293300"/>
    </source>
</evidence>
<dbReference type="Proteomes" id="UP000293300">
    <property type="component" value="Unassembled WGS sequence"/>
</dbReference>
<gene>
    <name evidence="3" type="ORF">EZL74_04685</name>
</gene>
<proteinExistence type="predicted"/>
<evidence type="ECO:0000259" key="2">
    <source>
        <dbReference type="Pfam" id="PF13568"/>
    </source>
</evidence>
<dbReference type="Pfam" id="PF13568">
    <property type="entry name" value="OMP_b-brl_2"/>
    <property type="match status" value="1"/>
</dbReference>
<feature type="domain" description="Outer membrane protein beta-barrel" evidence="2">
    <location>
        <begin position="30"/>
        <end position="191"/>
    </location>
</feature>
<feature type="signal peptide" evidence="1">
    <location>
        <begin position="1"/>
        <end position="30"/>
    </location>
</feature>
<dbReference type="EMBL" id="SJPE01000004">
    <property type="protein sequence ID" value="TBX70047.1"/>
    <property type="molecule type" value="Genomic_DNA"/>
</dbReference>
<dbReference type="AlphaFoldDB" id="A0A4Q9Z163"/>
<name>A0A4Q9Z163_9FLAO</name>
<dbReference type="InterPro" id="IPR011250">
    <property type="entry name" value="OMP/PagP_B-barrel"/>
</dbReference>
<feature type="chain" id="PRO_5020490957" evidence="1">
    <location>
        <begin position="31"/>
        <end position="215"/>
    </location>
</feature>
<comment type="caution">
    <text evidence="3">The sequence shown here is derived from an EMBL/GenBank/DDBJ whole genome shotgun (WGS) entry which is preliminary data.</text>
</comment>